<keyword evidence="3" id="KW-0378">Hydrolase</keyword>
<dbReference type="PANTHER" id="PTHR14859:SF15">
    <property type="entry name" value="ENDONUCLEASE_EXONUCLEASE_PHOSPHATASE DOMAIN-CONTAINING PROTEIN"/>
    <property type="match status" value="1"/>
</dbReference>
<feature type="transmembrane region" description="Helical" evidence="1">
    <location>
        <begin position="57"/>
        <end position="75"/>
    </location>
</feature>
<dbReference type="GO" id="GO:0004519">
    <property type="term" value="F:endonuclease activity"/>
    <property type="evidence" value="ECO:0007669"/>
    <property type="project" value="UniProtKB-KW"/>
</dbReference>
<dbReference type="Proteomes" id="UP000184108">
    <property type="component" value="Unassembled WGS sequence"/>
</dbReference>
<keyword evidence="1" id="KW-0472">Membrane</keyword>
<sequence length="341" mass="39306">MVGFLIKRKLYPIDCYFMKPSQLLLFVHIAVAVLLLCTLGNAWIAPNFFGSLNLLSLGFPYLVIVYFLLTLVWVIKRKKIAIAFAFGLLLFYNPIRRWVNFSPKTESLKSIRDIKVLTFNVKYGDFGWDKVKKYITDQDADIILVQEKDTNRAIRKDMVKYPSVILKTKHKIVRQEKLIEESARGNSFYADVDINGQIIRVVNVYLEPFRLHKSMLKFEGLAKQGGKIANLISHMTPTFKAHEEQIRKIRKVIDFSPYPVILAGDFNSVPNSYEYYNLGKDLQDAFLTVGNGASTSFHDYKVPLRIDYIFTSKSIIPISYKVDHSVKLSDHYPVIAEFQLN</sequence>
<evidence type="ECO:0000256" key="1">
    <source>
        <dbReference type="SAM" id="Phobius"/>
    </source>
</evidence>
<dbReference type="CDD" id="cd09084">
    <property type="entry name" value="EEP-2"/>
    <property type="match status" value="1"/>
</dbReference>
<dbReference type="PANTHER" id="PTHR14859">
    <property type="entry name" value="CALCOFLUOR WHITE HYPERSENSITIVE PROTEIN PRECURSOR"/>
    <property type="match status" value="1"/>
</dbReference>
<keyword evidence="1" id="KW-1133">Transmembrane helix</keyword>
<protein>
    <submittedName>
        <fullName evidence="3">Metal-dependent hydrolase, endonuclease/exonuclease/phosphatase family</fullName>
    </submittedName>
</protein>
<accession>A0A1M4U0Z4</accession>
<keyword evidence="1" id="KW-0812">Transmembrane</keyword>
<gene>
    <name evidence="3" type="ORF">SAMN02787073_0502</name>
</gene>
<dbReference type="GO" id="GO:0016020">
    <property type="term" value="C:membrane"/>
    <property type="evidence" value="ECO:0007669"/>
    <property type="project" value="GOC"/>
</dbReference>
<dbReference type="EMBL" id="FQVE01000001">
    <property type="protein sequence ID" value="SHE50277.1"/>
    <property type="molecule type" value="Genomic_DNA"/>
</dbReference>
<dbReference type="InterPro" id="IPR005135">
    <property type="entry name" value="Endo/exonuclease/phosphatase"/>
</dbReference>
<dbReference type="GO" id="GO:0006506">
    <property type="term" value="P:GPI anchor biosynthetic process"/>
    <property type="evidence" value="ECO:0007669"/>
    <property type="project" value="TreeGrafter"/>
</dbReference>
<evidence type="ECO:0000313" key="4">
    <source>
        <dbReference type="Proteomes" id="UP000184108"/>
    </source>
</evidence>
<dbReference type="Pfam" id="PF03372">
    <property type="entry name" value="Exo_endo_phos"/>
    <property type="match status" value="1"/>
</dbReference>
<keyword evidence="3" id="KW-0540">Nuclease</keyword>
<feature type="domain" description="Endonuclease/exonuclease/phosphatase" evidence="2">
    <location>
        <begin position="117"/>
        <end position="331"/>
    </location>
</feature>
<reference evidence="4" key="1">
    <citation type="submission" date="2016-11" db="EMBL/GenBank/DDBJ databases">
        <authorList>
            <person name="Varghese N."/>
            <person name="Submissions S."/>
        </authorList>
    </citation>
    <scope>NUCLEOTIDE SEQUENCE [LARGE SCALE GENOMIC DNA]</scope>
    <source>
        <strain evidence="4">YR203</strain>
    </source>
</reference>
<dbReference type="InterPro" id="IPR036691">
    <property type="entry name" value="Endo/exonu/phosph_ase_sf"/>
</dbReference>
<keyword evidence="3" id="KW-0269">Exonuclease</keyword>
<proteinExistence type="predicted"/>
<feature type="transmembrane region" description="Helical" evidence="1">
    <location>
        <begin position="80"/>
        <end position="99"/>
    </location>
</feature>
<organism evidence="3 4">
    <name type="scientific">Chryseobacterium vrystaatense</name>
    <dbReference type="NCBI Taxonomy" id="307480"/>
    <lineage>
        <taxon>Bacteria</taxon>
        <taxon>Pseudomonadati</taxon>
        <taxon>Bacteroidota</taxon>
        <taxon>Flavobacteriia</taxon>
        <taxon>Flavobacteriales</taxon>
        <taxon>Weeksellaceae</taxon>
        <taxon>Chryseobacterium group</taxon>
        <taxon>Chryseobacterium</taxon>
    </lineage>
</organism>
<dbReference type="AlphaFoldDB" id="A0A1M4U0Z4"/>
<keyword evidence="3" id="KW-0255">Endonuclease</keyword>
<dbReference type="SUPFAM" id="SSF56219">
    <property type="entry name" value="DNase I-like"/>
    <property type="match status" value="1"/>
</dbReference>
<feature type="transmembrane region" description="Helical" evidence="1">
    <location>
        <begin position="23"/>
        <end position="45"/>
    </location>
</feature>
<evidence type="ECO:0000313" key="3">
    <source>
        <dbReference type="EMBL" id="SHE50277.1"/>
    </source>
</evidence>
<name>A0A1M4U0Z4_9FLAO</name>
<dbReference type="InterPro" id="IPR051916">
    <property type="entry name" value="GPI-anchor_lipid_remodeler"/>
</dbReference>
<dbReference type="GO" id="GO:0004527">
    <property type="term" value="F:exonuclease activity"/>
    <property type="evidence" value="ECO:0007669"/>
    <property type="project" value="UniProtKB-KW"/>
</dbReference>
<dbReference type="Gene3D" id="3.60.10.10">
    <property type="entry name" value="Endonuclease/exonuclease/phosphatase"/>
    <property type="match status" value="1"/>
</dbReference>
<evidence type="ECO:0000259" key="2">
    <source>
        <dbReference type="Pfam" id="PF03372"/>
    </source>
</evidence>